<reference evidence="4" key="1">
    <citation type="journal article" date="2017" name="Plant J.">
        <title>The pomegranate (Punica granatum L.) genome and the genomics of punicalagin biosynthesis.</title>
        <authorList>
            <person name="Qin G."/>
            <person name="Xu C."/>
            <person name="Ming R."/>
            <person name="Tang H."/>
            <person name="Guyot R."/>
            <person name="Kramer E.M."/>
            <person name="Hu Y."/>
            <person name="Yi X."/>
            <person name="Qi Y."/>
            <person name="Xu X."/>
            <person name="Gao Z."/>
            <person name="Pan H."/>
            <person name="Jian J."/>
            <person name="Tian Y."/>
            <person name="Yue Z."/>
            <person name="Xu Y."/>
        </authorList>
    </citation>
    <scope>NUCLEOTIDE SEQUENCE [LARGE SCALE GENOMIC DNA]</scope>
    <source>
        <strain evidence="4">cv. Dabenzi</strain>
    </source>
</reference>
<evidence type="ECO:0000313" key="5">
    <source>
        <dbReference type="Proteomes" id="UP000233551"/>
    </source>
</evidence>
<feature type="transmembrane region" description="Helical" evidence="1">
    <location>
        <begin position="40"/>
        <end position="66"/>
    </location>
</feature>
<reference evidence="2" key="2">
    <citation type="submission" date="2017-06" db="EMBL/GenBank/DDBJ databases">
        <title>The pomegranate genome and the genomics of punicalagin biosynthesis.</title>
        <authorList>
            <person name="Xu C."/>
        </authorList>
    </citation>
    <scope>NUCLEOTIDE SEQUENCE [LARGE SCALE GENOMIC DNA]</scope>
    <source>
        <tissue evidence="2">Fresh leaf</tissue>
    </source>
</reference>
<keyword evidence="5" id="KW-1185">Reference proteome</keyword>
<evidence type="ECO:0000313" key="4">
    <source>
        <dbReference type="Proteomes" id="UP000197138"/>
    </source>
</evidence>
<proteinExistence type="predicted"/>
<dbReference type="Proteomes" id="UP000197138">
    <property type="component" value="Unassembled WGS sequence"/>
</dbReference>
<name>A0A218W982_PUNGR</name>
<reference evidence="3 5" key="3">
    <citation type="submission" date="2017-11" db="EMBL/GenBank/DDBJ databases">
        <title>De-novo sequencing of pomegranate (Punica granatum L.) genome.</title>
        <authorList>
            <person name="Akparov Z."/>
            <person name="Amiraslanov A."/>
            <person name="Hajiyeva S."/>
            <person name="Abbasov M."/>
            <person name="Kaur K."/>
            <person name="Hamwieh A."/>
            <person name="Solovyev V."/>
            <person name="Salamov A."/>
            <person name="Braich B."/>
            <person name="Kosarev P."/>
            <person name="Mahmoud A."/>
            <person name="Hajiyev E."/>
            <person name="Babayeva S."/>
            <person name="Izzatullayeva V."/>
            <person name="Mammadov A."/>
            <person name="Mammadov A."/>
            <person name="Sharifova S."/>
            <person name="Ojaghi J."/>
            <person name="Eynullazada K."/>
            <person name="Bayramov B."/>
            <person name="Abdulazimova A."/>
            <person name="Shahmuradov I."/>
        </authorList>
    </citation>
    <scope>NUCLEOTIDE SEQUENCE [LARGE SCALE GENOMIC DNA]</scope>
    <source>
        <strain evidence="3">AG2017</strain>
        <strain evidence="5">cv. AG2017</strain>
        <tissue evidence="3">Leaf</tissue>
    </source>
</reference>
<dbReference type="EMBL" id="PGOL01000319">
    <property type="protein sequence ID" value="PKI72640.1"/>
    <property type="molecule type" value="Genomic_DNA"/>
</dbReference>
<evidence type="ECO:0000313" key="2">
    <source>
        <dbReference type="EMBL" id="OWM69424.1"/>
    </source>
</evidence>
<sequence>MPLLSVLDWNNLHPILFLESINTSWYTPLDIGGNDLLAEVVAIIFLTSIGSILISAPLAELVVVCIHEAFRAPKDLFLDKPKPAATRFLSFLDNATSNVAATVALDVADRVWGYNPLRSTDGN</sequence>
<dbReference type="AlphaFoldDB" id="A0A218W982"/>
<organism evidence="2 4">
    <name type="scientific">Punica granatum</name>
    <name type="common">Pomegranate</name>
    <dbReference type="NCBI Taxonomy" id="22663"/>
    <lineage>
        <taxon>Eukaryota</taxon>
        <taxon>Viridiplantae</taxon>
        <taxon>Streptophyta</taxon>
        <taxon>Embryophyta</taxon>
        <taxon>Tracheophyta</taxon>
        <taxon>Spermatophyta</taxon>
        <taxon>Magnoliopsida</taxon>
        <taxon>eudicotyledons</taxon>
        <taxon>Gunneridae</taxon>
        <taxon>Pentapetalae</taxon>
        <taxon>rosids</taxon>
        <taxon>malvids</taxon>
        <taxon>Myrtales</taxon>
        <taxon>Lythraceae</taxon>
        <taxon>Punica</taxon>
    </lineage>
</organism>
<evidence type="ECO:0000313" key="3">
    <source>
        <dbReference type="EMBL" id="PKI72640.1"/>
    </source>
</evidence>
<keyword evidence="1" id="KW-0472">Membrane</keyword>
<gene>
    <name evidence="2" type="ORF">CDL15_Pgr013885</name>
    <name evidence="3" type="ORF">CRG98_007017</name>
</gene>
<keyword evidence="1" id="KW-0812">Transmembrane</keyword>
<protein>
    <submittedName>
        <fullName evidence="2">Uncharacterized protein</fullName>
    </submittedName>
</protein>
<dbReference type="Proteomes" id="UP000233551">
    <property type="component" value="Unassembled WGS sequence"/>
</dbReference>
<keyword evidence="1" id="KW-1133">Transmembrane helix</keyword>
<dbReference type="STRING" id="22663.A0A218W982"/>
<accession>A0A218W982</accession>
<dbReference type="EMBL" id="MTKT01004864">
    <property type="protein sequence ID" value="OWM69424.1"/>
    <property type="molecule type" value="Genomic_DNA"/>
</dbReference>
<evidence type="ECO:0000256" key="1">
    <source>
        <dbReference type="SAM" id="Phobius"/>
    </source>
</evidence>
<comment type="caution">
    <text evidence="2">The sequence shown here is derived from an EMBL/GenBank/DDBJ whole genome shotgun (WGS) entry which is preliminary data.</text>
</comment>